<dbReference type="PANTHER" id="PTHR46880">
    <property type="entry name" value="RAS-ASSOCIATING DOMAIN-CONTAINING PROTEIN"/>
    <property type="match status" value="1"/>
</dbReference>
<name>A0ABQ9EEL5_TEGGR</name>
<evidence type="ECO:0000259" key="1">
    <source>
        <dbReference type="Pfam" id="PF05699"/>
    </source>
</evidence>
<dbReference type="InterPro" id="IPR008906">
    <property type="entry name" value="HATC_C_dom"/>
</dbReference>
<protein>
    <recommendedName>
        <fullName evidence="1">HAT C-terminal dimerisation domain-containing protein</fullName>
    </recommendedName>
</protein>
<sequence length="440" mass="50483">MTLLIGLHYFYTKQYKNKKGLLNTMAAFKESNEKGFILPPKVTDTRWMAHLHRGILALIRTFPVYNAHLCTISHDNPKAEGLVKAMLSKDLVCFMLFLKDVLDPLMRLSLKLQRPQSTVSECSVWVEATINMLEDGKTRDSEQITDILSTGKYQGVDLRGHMPTMMYKEDVTNGFINALQERFNLNPVEKTVISSTKILHFANWPAPGSPEIQGFGDDDVRKVADHFRTSIVSVMPTFCLDELMAEWKMLKYIVYQKHGDELNTLSWSDIYDAAEFPTMMKIIDILHTIPPTSVSCETTFSHMKLIKTSRRTKMRSTTLNDLLVVKLESPAIGNYNPEAALNKWIDSSIMPRRPNYRRNKTGHTVVSTNTPNLDQEMNDISLNFPENEHEECQTDDDDSIETDIHEFNLIYKYDCPNDDFCDGFLGEEETWSSLFSFSRD</sequence>
<reference evidence="2 3" key="1">
    <citation type="submission" date="2022-12" db="EMBL/GenBank/DDBJ databases">
        <title>Chromosome-level genome of Tegillarca granosa.</title>
        <authorList>
            <person name="Kim J."/>
        </authorList>
    </citation>
    <scope>NUCLEOTIDE SEQUENCE [LARGE SCALE GENOMIC DNA]</scope>
    <source>
        <strain evidence="2">Teg-2019</strain>
        <tissue evidence="2">Adductor muscle</tissue>
    </source>
</reference>
<gene>
    <name evidence="2" type="ORF">KUTeg_018709</name>
</gene>
<evidence type="ECO:0000313" key="3">
    <source>
        <dbReference type="Proteomes" id="UP001217089"/>
    </source>
</evidence>
<dbReference type="Proteomes" id="UP001217089">
    <property type="component" value="Unassembled WGS sequence"/>
</dbReference>
<dbReference type="PANTHER" id="PTHR46880:SF5">
    <property type="entry name" value="DUF4371 DOMAIN-CONTAINING PROTEIN"/>
    <property type="match status" value="1"/>
</dbReference>
<proteinExistence type="predicted"/>
<keyword evidence="3" id="KW-1185">Reference proteome</keyword>
<dbReference type="Pfam" id="PF05699">
    <property type="entry name" value="Dimer_Tnp_hAT"/>
    <property type="match status" value="1"/>
</dbReference>
<comment type="caution">
    <text evidence="2">The sequence shown here is derived from an EMBL/GenBank/DDBJ whole genome shotgun (WGS) entry which is preliminary data.</text>
</comment>
<evidence type="ECO:0000313" key="2">
    <source>
        <dbReference type="EMBL" id="KAJ8303786.1"/>
    </source>
</evidence>
<feature type="domain" description="HAT C-terminal dimerisation" evidence="1">
    <location>
        <begin position="254"/>
        <end position="326"/>
    </location>
</feature>
<organism evidence="2 3">
    <name type="scientific">Tegillarca granosa</name>
    <name type="common">Malaysian cockle</name>
    <name type="synonym">Anadara granosa</name>
    <dbReference type="NCBI Taxonomy" id="220873"/>
    <lineage>
        <taxon>Eukaryota</taxon>
        <taxon>Metazoa</taxon>
        <taxon>Spiralia</taxon>
        <taxon>Lophotrochozoa</taxon>
        <taxon>Mollusca</taxon>
        <taxon>Bivalvia</taxon>
        <taxon>Autobranchia</taxon>
        <taxon>Pteriomorphia</taxon>
        <taxon>Arcoida</taxon>
        <taxon>Arcoidea</taxon>
        <taxon>Arcidae</taxon>
        <taxon>Tegillarca</taxon>
    </lineage>
</organism>
<dbReference type="InterPro" id="IPR012337">
    <property type="entry name" value="RNaseH-like_sf"/>
</dbReference>
<dbReference type="SUPFAM" id="SSF53098">
    <property type="entry name" value="Ribonuclease H-like"/>
    <property type="match status" value="1"/>
</dbReference>
<dbReference type="EMBL" id="JARBDR010000908">
    <property type="protein sequence ID" value="KAJ8303786.1"/>
    <property type="molecule type" value="Genomic_DNA"/>
</dbReference>
<accession>A0ABQ9EEL5</accession>